<name>A0A7N0VIK2_KALFE</name>
<dbReference type="EnsemblPlants" id="Kaladp0909s0001.1.v1.1">
    <property type="protein sequence ID" value="Kaladp0909s0001.1.v1.1.CDS.1"/>
    <property type="gene ID" value="Kaladp0909s0001.v1.1"/>
</dbReference>
<dbReference type="Gramene" id="Kaladp0909s0001.1.v1.1">
    <property type="protein sequence ID" value="Kaladp0909s0001.1.v1.1.CDS.1"/>
    <property type="gene ID" value="Kaladp0909s0001.v1.1"/>
</dbReference>
<dbReference type="AlphaFoldDB" id="A0A7N0VIK2"/>
<protein>
    <submittedName>
        <fullName evidence="1">Uncharacterized protein</fullName>
    </submittedName>
</protein>
<keyword evidence="2" id="KW-1185">Reference proteome</keyword>
<evidence type="ECO:0000313" key="1">
    <source>
        <dbReference type="EnsemblPlants" id="Kaladp0909s0001.1.v1.1.CDS.1"/>
    </source>
</evidence>
<sequence>MGTVELPAALPDPQHMRGAVIVQASGGILPSKRLFVRQQQALMGGPEFGGPHYRMVNRQPCRNHKSQRLIHTVGQFPIPWTR</sequence>
<proteinExistence type="predicted"/>
<dbReference type="Proteomes" id="UP000594263">
    <property type="component" value="Unplaced"/>
</dbReference>
<evidence type="ECO:0000313" key="2">
    <source>
        <dbReference type="Proteomes" id="UP000594263"/>
    </source>
</evidence>
<accession>A0A7N0VIK2</accession>
<organism evidence="1 2">
    <name type="scientific">Kalanchoe fedtschenkoi</name>
    <name type="common">Lavender scallops</name>
    <name type="synonym">South American air plant</name>
    <dbReference type="NCBI Taxonomy" id="63787"/>
    <lineage>
        <taxon>Eukaryota</taxon>
        <taxon>Viridiplantae</taxon>
        <taxon>Streptophyta</taxon>
        <taxon>Embryophyta</taxon>
        <taxon>Tracheophyta</taxon>
        <taxon>Spermatophyta</taxon>
        <taxon>Magnoliopsida</taxon>
        <taxon>eudicotyledons</taxon>
        <taxon>Gunneridae</taxon>
        <taxon>Pentapetalae</taxon>
        <taxon>Saxifragales</taxon>
        <taxon>Crassulaceae</taxon>
        <taxon>Kalanchoe</taxon>
    </lineage>
</organism>
<reference evidence="1" key="1">
    <citation type="submission" date="2021-01" db="UniProtKB">
        <authorList>
            <consortium name="EnsemblPlants"/>
        </authorList>
    </citation>
    <scope>IDENTIFICATION</scope>
</reference>